<evidence type="ECO:0000313" key="2">
    <source>
        <dbReference type="Proteomes" id="UP000434172"/>
    </source>
</evidence>
<evidence type="ECO:0000313" key="1">
    <source>
        <dbReference type="EMBL" id="KAF0316856.1"/>
    </source>
</evidence>
<name>A0A8H3ZKF3_9PEZI</name>
<proteinExistence type="predicted"/>
<accession>A0A8H3ZKF3</accession>
<dbReference type="Proteomes" id="UP000434172">
    <property type="component" value="Unassembled WGS sequence"/>
</dbReference>
<dbReference type="AlphaFoldDB" id="A0A8H3ZKF3"/>
<organism evidence="1 2">
    <name type="scientific">Colletotrichum asianum</name>
    <dbReference type="NCBI Taxonomy" id="702518"/>
    <lineage>
        <taxon>Eukaryota</taxon>
        <taxon>Fungi</taxon>
        <taxon>Dikarya</taxon>
        <taxon>Ascomycota</taxon>
        <taxon>Pezizomycotina</taxon>
        <taxon>Sordariomycetes</taxon>
        <taxon>Hypocreomycetidae</taxon>
        <taxon>Glomerellales</taxon>
        <taxon>Glomerellaceae</taxon>
        <taxon>Colletotrichum</taxon>
        <taxon>Colletotrichum gloeosporioides species complex</taxon>
    </lineage>
</organism>
<gene>
    <name evidence="1" type="ORF">GQ607_015900</name>
</gene>
<dbReference type="EMBL" id="WOWK01000145">
    <property type="protein sequence ID" value="KAF0316856.1"/>
    <property type="molecule type" value="Genomic_DNA"/>
</dbReference>
<comment type="caution">
    <text evidence="1">The sequence shown here is derived from an EMBL/GenBank/DDBJ whole genome shotgun (WGS) entry which is preliminary data.</text>
</comment>
<reference evidence="1 2" key="1">
    <citation type="submission" date="2019-12" db="EMBL/GenBank/DDBJ databases">
        <title>A genome sequence resource for the geographically widespread anthracnose pathogen Colletotrichum asianum.</title>
        <authorList>
            <person name="Meng Y."/>
        </authorList>
    </citation>
    <scope>NUCLEOTIDE SEQUENCE [LARGE SCALE GENOMIC DNA]</scope>
    <source>
        <strain evidence="1 2">ICMP 18580</strain>
    </source>
</reference>
<keyword evidence="2" id="KW-1185">Reference proteome</keyword>
<protein>
    <submittedName>
        <fullName evidence="1">Uncharacterized protein</fullName>
    </submittedName>
</protein>
<sequence>MHSDIHSAFIHVRRISGGCMETAAVIEIKIAVSAEGTVFENLSAGISIHKSLSSQTSNVPGVNRNGILNTKGLATVENDSSIAEYALNSAMRILHREFNHLDKSNKLMKLTGSIMWNTKNSRVKRLG</sequence>